<reference evidence="3 4" key="1">
    <citation type="submission" date="2016-10" db="EMBL/GenBank/DDBJ databases">
        <authorList>
            <person name="de Groot N.N."/>
        </authorList>
    </citation>
    <scope>NUCLEOTIDE SEQUENCE [LARGE SCALE GENOMIC DNA]</scope>
    <source>
        <strain evidence="3 4">DSM 17862</strain>
    </source>
</reference>
<dbReference type="Gene3D" id="2.150.10.10">
    <property type="entry name" value="Serralysin-like metalloprotease, C-terminal"/>
    <property type="match status" value="2"/>
</dbReference>
<dbReference type="InterPro" id="IPR001343">
    <property type="entry name" value="Hemolysn_Ca-bd"/>
</dbReference>
<dbReference type="AlphaFoldDB" id="A0A1I0C4J1"/>
<keyword evidence="4" id="KW-1185">Reference proteome</keyword>
<dbReference type="GO" id="GO:0005576">
    <property type="term" value="C:extracellular region"/>
    <property type="evidence" value="ECO:0007669"/>
    <property type="project" value="UniProtKB-SubCell"/>
</dbReference>
<keyword evidence="2" id="KW-0964">Secreted</keyword>
<dbReference type="PANTHER" id="PTHR38340:SF1">
    <property type="entry name" value="S-LAYER PROTEIN"/>
    <property type="match status" value="1"/>
</dbReference>
<dbReference type="EMBL" id="FOHO01000003">
    <property type="protein sequence ID" value="SET13877.1"/>
    <property type="molecule type" value="Genomic_DNA"/>
</dbReference>
<dbReference type="SUPFAM" id="SSF51120">
    <property type="entry name" value="beta-Roll"/>
    <property type="match status" value="1"/>
</dbReference>
<dbReference type="STRING" id="364199.SAMN04489858_103156"/>
<gene>
    <name evidence="3" type="ORF">SAMN04489858_103156</name>
</gene>
<dbReference type="InterPro" id="IPR011049">
    <property type="entry name" value="Serralysin-like_metalloprot_C"/>
</dbReference>
<dbReference type="RefSeq" id="WP_090733105.1">
    <property type="nucleotide sequence ID" value="NZ_FOHO01000003.1"/>
</dbReference>
<dbReference type="OrthoDB" id="7877430at2"/>
<dbReference type="PROSITE" id="PS00330">
    <property type="entry name" value="HEMOLYSIN_CALCIUM"/>
    <property type="match status" value="1"/>
</dbReference>
<evidence type="ECO:0000256" key="2">
    <source>
        <dbReference type="ARBA" id="ARBA00022525"/>
    </source>
</evidence>
<proteinExistence type="predicted"/>
<dbReference type="Pfam" id="PF00353">
    <property type="entry name" value="HemolysinCabind"/>
    <property type="match status" value="3"/>
</dbReference>
<protein>
    <submittedName>
        <fullName evidence="3">Hemolysin-type calcium-binding repeat-containing protein</fullName>
    </submittedName>
</protein>
<dbReference type="InterPro" id="IPR018511">
    <property type="entry name" value="Hemolysin-typ_Ca-bd_CS"/>
</dbReference>
<name>A0A1I0C4J1_9RHOB</name>
<accession>A0A1I0C4J1</accession>
<evidence type="ECO:0000313" key="3">
    <source>
        <dbReference type="EMBL" id="SET13877.1"/>
    </source>
</evidence>
<dbReference type="PRINTS" id="PR00313">
    <property type="entry name" value="CABNDNGRPT"/>
</dbReference>
<organism evidence="3 4">
    <name type="scientific">Paracoccus homiensis</name>
    <dbReference type="NCBI Taxonomy" id="364199"/>
    <lineage>
        <taxon>Bacteria</taxon>
        <taxon>Pseudomonadati</taxon>
        <taxon>Pseudomonadota</taxon>
        <taxon>Alphaproteobacteria</taxon>
        <taxon>Rhodobacterales</taxon>
        <taxon>Paracoccaceae</taxon>
        <taxon>Paracoccus</taxon>
    </lineage>
</organism>
<dbReference type="GO" id="GO:0005509">
    <property type="term" value="F:calcium ion binding"/>
    <property type="evidence" value="ECO:0007669"/>
    <property type="project" value="InterPro"/>
</dbReference>
<comment type="subcellular location">
    <subcellularLocation>
        <location evidence="1">Secreted</location>
    </subcellularLocation>
</comment>
<evidence type="ECO:0000256" key="1">
    <source>
        <dbReference type="ARBA" id="ARBA00004613"/>
    </source>
</evidence>
<dbReference type="Proteomes" id="UP000199180">
    <property type="component" value="Unassembled WGS sequence"/>
</dbReference>
<dbReference type="InterPro" id="IPR050557">
    <property type="entry name" value="RTX_toxin/Mannuronan_C5-epim"/>
</dbReference>
<sequence length="284" mass="29777">MATIRLYESFDMTARTDLDGFRWGPGEEYITYSDGYRIDVVSNAYDRLDGVSLSQHGDTIVTLSNFRIATSERLESHVTHEGNLLPVWQQIMARADTILGSAKADRVNGFSGNDVMKGNGGSDHLLGGGGADTISGGIGADRLFGNLDHDTLFGGAGADILWGGSGSDQLHGGTGNDRLLGGVGADTLHGNQGADVLIGQGGNDLLVGGLGADVFVFGAGSGRDRIRDFADGQDLIRMTGPFDDFTDIRVSSSGDNTVLNFGKNSVTLVGVDAGLIDADDFHFV</sequence>
<evidence type="ECO:0000313" key="4">
    <source>
        <dbReference type="Proteomes" id="UP000199180"/>
    </source>
</evidence>
<dbReference type="PANTHER" id="PTHR38340">
    <property type="entry name" value="S-LAYER PROTEIN"/>
    <property type="match status" value="1"/>
</dbReference>